<reference evidence="6 7" key="1">
    <citation type="submission" date="2019-02" db="EMBL/GenBank/DDBJ databases">
        <title>Peptostreptococcaceae bacterium ZHW00191 nov., a new bacterium isolated from the human gut.</title>
        <authorList>
            <person name="Zhou H.-W."/>
            <person name="Chen X.-J."/>
        </authorList>
    </citation>
    <scope>NUCLEOTIDE SEQUENCE [LARGE SCALE GENOMIC DNA]</scope>
    <source>
        <strain evidence="6 7">ZHW00191</strain>
    </source>
</reference>
<dbReference type="GO" id="GO:0016887">
    <property type="term" value="F:ATP hydrolysis activity"/>
    <property type="evidence" value="ECO:0007669"/>
    <property type="project" value="InterPro"/>
</dbReference>
<evidence type="ECO:0000313" key="6">
    <source>
        <dbReference type="EMBL" id="TQQ84553.1"/>
    </source>
</evidence>
<dbReference type="FunFam" id="3.40.50.300:FF:000032">
    <property type="entry name" value="Export ABC transporter ATP-binding protein"/>
    <property type="match status" value="1"/>
</dbReference>
<dbReference type="GO" id="GO:0022857">
    <property type="term" value="F:transmembrane transporter activity"/>
    <property type="evidence" value="ECO:0007669"/>
    <property type="project" value="UniProtKB-ARBA"/>
</dbReference>
<dbReference type="InterPro" id="IPR017911">
    <property type="entry name" value="MacB-like_ATP-bd"/>
</dbReference>
<dbReference type="RefSeq" id="WP_142536028.1">
    <property type="nucleotide sequence ID" value="NZ_SGJB01000009.1"/>
</dbReference>
<dbReference type="Gene3D" id="3.40.50.300">
    <property type="entry name" value="P-loop containing nucleotide triphosphate hydrolases"/>
    <property type="match status" value="1"/>
</dbReference>
<keyword evidence="2" id="KW-0813">Transport</keyword>
<comment type="similarity">
    <text evidence="1">Belongs to the ABC transporter superfamily.</text>
</comment>
<dbReference type="SMART" id="SM00382">
    <property type="entry name" value="AAA"/>
    <property type="match status" value="1"/>
</dbReference>
<evidence type="ECO:0000256" key="4">
    <source>
        <dbReference type="ARBA" id="ARBA00022840"/>
    </source>
</evidence>
<comment type="caution">
    <text evidence="6">The sequence shown here is derived from an EMBL/GenBank/DDBJ whole genome shotgun (WGS) entry which is preliminary data.</text>
</comment>
<keyword evidence="4 6" id="KW-0067">ATP-binding</keyword>
<dbReference type="AlphaFoldDB" id="A0A544QV29"/>
<dbReference type="PROSITE" id="PS00211">
    <property type="entry name" value="ABC_TRANSPORTER_1"/>
    <property type="match status" value="1"/>
</dbReference>
<dbReference type="EMBL" id="SGJB01000009">
    <property type="protein sequence ID" value="TQQ84553.1"/>
    <property type="molecule type" value="Genomic_DNA"/>
</dbReference>
<dbReference type="PROSITE" id="PS50893">
    <property type="entry name" value="ABC_TRANSPORTER_2"/>
    <property type="match status" value="1"/>
</dbReference>
<dbReference type="InterPro" id="IPR017871">
    <property type="entry name" value="ABC_transporter-like_CS"/>
</dbReference>
<proteinExistence type="inferred from homology"/>
<dbReference type="CDD" id="cd03255">
    <property type="entry name" value="ABC_MJ0796_LolCDE_FtsE"/>
    <property type="match status" value="1"/>
</dbReference>
<dbReference type="InterPro" id="IPR003593">
    <property type="entry name" value="AAA+_ATPase"/>
</dbReference>
<dbReference type="GO" id="GO:0098796">
    <property type="term" value="C:membrane protein complex"/>
    <property type="evidence" value="ECO:0007669"/>
    <property type="project" value="UniProtKB-ARBA"/>
</dbReference>
<dbReference type="Proteomes" id="UP000317863">
    <property type="component" value="Unassembled WGS sequence"/>
</dbReference>
<evidence type="ECO:0000259" key="5">
    <source>
        <dbReference type="PROSITE" id="PS50893"/>
    </source>
</evidence>
<gene>
    <name evidence="6" type="ORF">EXD82_06065</name>
</gene>
<evidence type="ECO:0000313" key="7">
    <source>
        <dbReference type="Proteomes" id="UP000317863"/>
    </source>
</evidence>
<protein>
    <submittedName>
        <fullName evidence="6">ABC transporter ATP-binding protein</fullName>
    </submittedName>
</protein>
<evidence type="ECO:0000256" key="3">
    <source>
        <dbReference type="ARBA" id="ARBA00022741"/>
    </source>
</evidence>
<evidence type="ECO:0000256" key="1">
    <source>
        <dbReference type="ARBA" id="ARBA00005417"/>
    </source>
</evidence>
<name>A0A544QV29_9FIRM</name>
<keyword evidence="7" id="KW-1185">Reference proteome</keyword>
<dbReference type="Pfam" id="PF00005">
    <property type="entry name" value="ABC_tran"/>
    <property type="match status" value="1"/>
</dbReference>
<keyword evidence="3" id="KW-0547">Nucleotide-binding</keyword>
<dbReference type="InterPro" id="IPR027417">
    <property type="entry name" value="P-loop_NTPase"/>
</dbReference>
<sequence>MKTLIVSNLKKYYGKGDTTVKAVDGIDLQIETGKFTSIIGTSGSGKSTLLHCMAGLDKPTDGVVMLGDKNLYDLSDNELSKIRRQEFGFIFQSFNLIPVINVYDNIALPILLDGKKPDKIYIDSIVKAIGLEEQVKKFPNELSGGQQQRVAIARALANRPSVIFADEPTGNLDSKTTEEVMEILKNTVKDFGRTLVMITHNQEIAETADRIITISDGKIINDTDKNN</sequence>
<dbReference type="OrthoDB" id="9802264at2"/>
<evidence type="ECO:0000256" key="2">
    <source>
        <dbReference type="ARBA" id="ARBA00022448"/>
    </source>
</evidence>
<accession>A0A544QV29</accession>
<organism evidence="6 7">
    <name type="scientific">Peptacetobacter hominis</name>
    <dbReference type="NCBI Taxonomy" id="2743610"/>
    <lineage>
        <taxon>Bacteria</taxon>
        <taxon>Bacillati</taxon>
        <taxon>Bacillota</taxon>
        <taxon>Clostridia</taxon>
        <taxon>Peptostreptococcales</taxon>
        <taxon>Peptostreptococcaceae</taxon>
        <taxon>Peptacetobacter</taxon>
    </lineage>
</organism>
<dbReference type="GO" id="GO:0005524">
    <property type="term" value="F:ATP binding"/>
    <property type="evidence" value="ECO:0007669"/>
    <property type="project" value="UniProtKB-KW"/>
</dbReference>
<dbReference type="PANTHER" id="PTHR42798:SF6">
    <property type="entry name" value="CELL DIVISION ATP-BINDING PROTEIN FTSE"/>
    <property type="match status" value="1"/>
</dbReference>
<feature type="domain" description="ABC transporter" evidence="5">
    <location>
        <begin position="4"/>
        <end position="227"/>
    </location>
</feature>
<dbReference type="PANTHER" id="PTHR42798">
    <property type="entry name" value="LIPOPROTEIN-RELEASING SYSTEM ATP-BINDING PROTEIN LOLD"/>
    <property type="match status" value="1"/>
</dbReference>
<dbReference type="InterPro" id="IPR003439">
    <property type="entry name" value="ABC_transporter-like_ATP-bd"/>
</dbReference>
<dbReference type="SUPFAM" id="SSF52540">
    <property type="entry name" value="P-loop containing nucleoside triphosphate hydrolases"/>
    <property type="match status" value="1"/>
</dbReference>